<protein>
    <submittedName>
        <fullName evidence="2">Uncharacterized protein</fullName>
    </submittedName>
</protein>
<keyword evidence="1" id="KW-0812">Transmembrane</keyword>
<keyword evidence="1" id="KW-1133">Transmembrane helix</keyword>
<dbReference type="KEGG" id="dds:Ddes_1234"/>
<dbReference type="EMBL" id="CP001358">
    <property type="protein sequence ID" value="ACL49137.1"/>
    <property type="molecule type" value="Genomic_DNA"/>
</dbReference>
<gene>
    <name evidence="2" type="ordered locus">Ddes_1234</name>
</gene>
<feature type="transmembrane region" description="Helical" evidence="1">
    <location>
        <begin position="5"/>
        <end position="24"/>
    </location>
</feature>
<name>B8J060_DESDA</name>
<keyword evidence="1" id="KW-0472">Membrane</keyword>
<organism evidence="2">
    <name type="scientific">Desulfovibrio desulfuricans (strain ATCC 27774 / DSM 6949 / MB)</name>
    <dbReference type="NCBI Taxonomy" id="525146"/>
    <lineage>
        <taxon>Bacteria</taxon>
        <taxon>Pseudomonadati</taxon>
        <taxon>Thermodesulfobacteriota</taxon>
        <taxon>Desulfovibrionia</taxon>
        <taxon>Desulfovibrionales</taxon>
        <taxon>Desulfovibrionaceae</taxon>
        <taxon>Desulfovibrio</taxon>
    </lineage>
</organism>
<dbReference type="AlphaFoldDB" id="B8J060"/>
<accession>B8J060</accession>
<reference evidence="2" key="1">
    <citation type="submission" date="2009-01" db="EMBL/GenBank/DDBJ databases">
        <title>Complete sequence of Desulfovibrio desulfuricans subsp. desulfuricans str. ATCC 27774.</title>
        <authorList>
            <consortium name="US DOE Joint Genome Institute"/>
            <person name="Lucas S."/>
            <person name="Copeland A."/>
            <person name="Lapidus A."/>
            <person name="Glavina del Rio T."/>
            <person name="Tice H."/>
            <person name="Bruce D."/>
            <person name="Goodwin L."/>
            <person name="Pitluck S."/>
            <person name="Sims D."/>
            <person name="Lu M."/>
            <person name="Kiss H."/>
            <person name="Meineke L."/>
            <person name="Brettin T."/>
            <person name="Detter J.C."/>
            <person name="Han C."/>
            <person name="Larimer F."/>
            <person name="Land M."/>
            <person name="Hauser L."/>
            <person name="Kyrpides N."/>
            <person name="Ovchinnikova G."/>
            <person name="Hazen T.C."/>
        </authorList>
    </citation>
    <scope>NUCLEOTIDE SEQUENCE [LARGE SCALE GENOMIC DNA]</scope>
    <source>
        <strain evidence="2">ATCC 27774</strain>
    </source>
</reference>
<dbReference type="HOGENOM" id="CLU_3098086_0_0_7"/>
<evidence type="ECO:0000256" key="1">
    <source>
        <dbReference type="SAM" id="Phobius"/>
    </source>
</evidence>
<sequence length="51" mass="6138">MVRFFVITGLGLALVNGWMIWWLWRALPHTGWLRPLLSLFLFFNFWITRSG</sequence>
<evidence type="ECO:0000313" key="2">
    <source>
        <dbReference type="EMBL" id="ACL49137.1"/>
    </source>
</evidence>
<proteinExistence type="predicted"/>
<feature type="transmembrane region" description="Helical" evidence="1">
    <location>
        <begin position="30"/>
        <end position="47"/>
    </location>
</feature>